<evidence type="ECO:0000256" key="11">
    <source>
        <dbReference type="ARBA" id="ARBA00023027"/>
    </source>
</evidence>
<feature type="region of interest" description="Disordered" evidence="15">
    <location>
        <begin position="1090"/>
        <end position="1133"/>
    </location>
</feature>
<dbReference type="Pfam" id="PF00750">
    <property type="entry name" value="tRNA-synt_1d"/>
    <property type="match status" value="1"/>
</dbReference>
<evidence type="ECO:0000256" key="9">
    <source>
        <dbReference type="ARBA" id="ARBA00022801"/>
    </source>
</evidence>
<dbReference type="SUPFAM" id="SSF50784">
    <property type="entry name" value="Transcription factor IIA (TFIIA), beta-barrel domain"/>
    <property type="match status" value="1"/>
</dbReference>
<dbReference type="GO" id="GO:0030425">
    <property type="term" value="C:dendrite"/>
    <property type="evidence" value="ECO:0007669"/>
    <property type="project" value="TreeGrafter"/>
</dbReference>
<feature type="region of interest" description="Disordered" evidence="15">
    <location>
        <begin position="403"/>
        <end position="429"/>
    </location>
</feature>
<dbReference type="InterPro" id="IPR009088">
    <property type="entry name" value="TFIIA_b-brl"/>
</dbReference>
<dbReference type="GO" id="GO:0035591">
    <property type="term" value="F:signaling adaptor activity"/>
    <property type="evidence" value="ECO:0007669"/>
    <property type="project" value="InterPro"/>
</dbReference>
<dbReference type="SMART" id="SM00836">
    <property type="entry name" value="DALR_1"/>
    <property type="match status" value="1"/>
</dbReference>
<dbReference type="Gene3D" id="1.25.10.10">
    <property type="entry name" value="Leucine-rich Repeat Variant"/>
    <property type="match status" value="1"/>
</dbReference>
<feature type="compositionally biased region" description="Polar residues" evidence="15">
    <location>
        <begin position="151"/>
        <end position="163"/>
    </location>
</feature>
<dbReference type="Pfam" id="PF03153">
    <property type="entry name" value="TFIIA"/>
    <property type="match status" value="1"/>
</dbReference>
<dbReference type="FunFam" id="1.10.150.50:FF:000043">
    <property type="entry name" value="Sterile alpha and TIR motif-containing 1"/>
    <property type="match status" value="1"/>
</dbReference>
<evidence type="ECO:0000256" key="8">
    <source>
        <dbReference type="ARBA" id="ARBA00022737"/>
    </source>
</evidence>
<dbReference type="GO" id="GO:0045087">
    <property type="term" value="P:innate immune response"/>
    <property type="evidence" value="ECO:0007669"/>
    <property type="project" value="UniProtKB-KW"/>
</dbReference>
<dbReference type="InterPro" id="IPR039184">
    <property type="entry name" value="SARM1"/>
</dbReference>
<evidence type="ECO:0000259" key="17">
    <source>
        <dbReference type="PROSITE" id="PS50105"/>
    </source>
</evidence>
<dbReference type="GO" id="GO:0005524">
    <property type="term" value="F:ATP binding"/>
    <property type="evidence" value="ECO:0007669"/>
    <property type="project" value="InterPro"/>
</dbReference>
<dbReference type="GO" id="GO:0005672">
    <property type="term" value="C:transcription factor TFIIA complex"/>
    <property type="evidence" value="ECO:0007669"/>
    <property type="project" value="InterPro"/>
</dbReference>
<dbReference type="InterPro" id="IPR000157">
    <property type="entry name" value="TIR_dom"/>
</dbReference>
<dbReference type="InterPro" id="IPR016024">
    <property type="entry name" value="ARM-type_fold"/>
</dbReference>
<dbReference type="GO" id="GO:0005737">
    <property type="term" value="C:cytoplasm"/>
    <property type="evidence" value="ECO:0007669"/>
    <property type="project" value="UniProtKB-SubCell"/>
</dbReference>
<evidence type="ECO:0000256" key="3">
    <source>
        <dbReference type="ARBA" id="ARBA00008291"/>
    </source>
</evidence>
<dbReference type="InterPro" id="IPR035897">
    <property type="entry name" value="Toll_tir_struct_dom_sf"/>
</dbReference>
<dbReference type="InterPro" id="IPR014729">
    <property type="entry name" value="Rossmann-like_a/b/a_fold"/>
</dbReference>
<dbReference type="PANTHER" id="PTHR22998">
    <property type="entry name" value="SARM1"/>
    <property type="match status" value="1"/>
</dbReference>
<feature type="region of interest" description="Disordered" evidence="15">
    <location>
        <begin position="151"/>
        <end position="186"/>
    </location>
</feature>
<dbReference type="GO" id="GO:0006367">
    <property type="term" value="P:transcription initiation at RNA polymerase II promoter"/>
    <property type="evidence" value="ECO:0007669"/>
    <property type="project" value="InterPro"/>
</dbReference>
<dbReference type="SUPFAM" id="SSF52374">
    <property type="entry name" value="Nucleotidylyl transferase"/>
    <property type="match status" value="1"/>
</dbReference>
<dbReference type="Gene3D" id="1.10.150.50">
    <property type="entry name" value="Transcription Factor, Ets-1"/>
    <property type="match status" value="1"/>
</dbReference>
<dbReference type="PROSITE" id="PS50105">
    <property type="entry name" value="SAM_DOMAIN"/>
    <property type="match status" value="1"/>
</dbReference>
<dbReference type="InterPro" id="IPR001660">
    <property type="entry name" value="SAM"/>
</dbReference>
<name>A0A8S9ZR81_9BILA</name>
<dbReference type="GO" id="GO:0034128">
    <property type="term" value="P:negative regulation of MyD88-independent toll-like receptor signaling pathway"/>
    <property type="evidence" value="ECO:0007669"/>
    <property type="project" value="InterPro"/>
</dbReference>
<dbReference type="Pfam" id="PF01582">
    <property type="entry name" value="TIR"/>
    <property type="match status" value="1"/>
</dbReference>
<comment type="subcellular location">
    <subcellularLocation>
        <location evidence="2">Cytoplasm</location>
    </subcellularLocation>
    <subcellularLocation>
        <location evidence="1">Nucleus</location>
    </subcellularLocation>
</comment>
<evidence type="ECO:0000313" key="18">
    <source>
        <dbReference type="EMBL" id="KAF7635693.1"/>
    </source>
</evidence>
<dbReference type="Gene3D" id="2.30.18.10">
    <property type="entry name" value="Transcription factor IIA (TFIIA), beta-barrel domain"/>
    <property type="match status" value="1"/>
</dbReference>
<evidence type="ECO:0000256" key="6">
    <source>
        <dbReference type="ARBA" id="ARBA00022490"/>
    </source>
</evidence>
<comment type="similarity">
    <text evidence="3">Belongs to the SARM1 family.</text>
</comment>
<dbReference type="InterPro" id="IPR011989">
    <property type="entry name" value="ARM-like"/>
</dbReference>
<keyword evidence="11" id="KW-0520">NAD</keyword>
<dbReference type="Proteomes" id="UP000605970">
    <property type="component" value="Unassembled WGS sequence"/>
</dbReference>
<dbReference type="InterPro" id="IPR009080">
    <property type="entry name" value="tRNAsynth_Ia_anticodon-bd"/>
</dbReference>
<evidence type="ECO:0000256" key="12">
    <source>
        <dbReference type="ARBA" id="ARBA00023163"/>
    </source>
</evidence>
<dbReference type="Pfam" id="PF00536">
    <property type="entry name" value="SAM_1"/>
    <property type="match status" value="1"/>
</dbReference>
<dbReference type="SUPFAM" id="SSF47323">
    <property type="entry name" value="Anticodon-binding domain of a subclass of class I aminoacyl-tRNA synthetases"/>
    <property type="match status" value="1"/>
</dbReference>
<comment type="similarity">
    <text evidence="4">Belongs to the TFIIA subunit 1 family.</text>
</comment>
<dbReference type="SMART" id="SM00454">
    <property type="entry name" value="SAM"/>
    <property type="match status" value="1"/>
</dbReference>
<feature type="domain" description="TIR" evidence="16">
    <location>
        <begin position="957"/>
        <end position="1143"/>
    </location>
</feature>
<reference evidence="18" key="1">
    <citation type="journal article" date="2020" name="Ecol. Evol.">
        <title>Genome structure and content of the rice root-knot nematode (Meloidogyne graminicola).</title>
        <authorList>
            <person name="Phan N.T."/>
            <person name="Danchin E.G.J."/>
            <person name="Klopp C."/>
            <person name="Perfus-Barbeoch L."/>
            <person name="Kozlowski D.K."/>
            <person name="Koutsovoulos G.D."/>
            <person name="Lopez-Roques C."/>
            <person name="Bouchez O."/>
            <person name="Zahm M."/>
            <person name="Besnard G."/>
            <person name="Bellafiore S."/>
        </authorList>
    </citation>
    <scope>NUCLEOTIDE SEQUENCE</scope>
    <source>
        <strain evidence="18">VN-18</strain>
    </source>
</reference>
<dbReference type="GO" id="GO:0048678">
    <property type="term" value="P:response to axon injury"/>
    <property type="evidence" value="ECO:0007669"/>
    <property type="project" value="InterPro"/>
</dbReference>
<dbReference type="GO" id="GO:0006420">
    <property type="term" value="P:arginyl-tRNA aminoacylation"/>
    <property type="evidence" value="ECO:0007669"/>
    <property type="project" value="InterPro"/>
</dbReference>
<evidence type="ECO:0000256" key="2">
    <source>
        <dbReference type="ARBA" id="ARBA00004496"/>
    </source>
</evidence>
<dbReference type="GO" id="GO:0044297">
    <property type="term" value="C:cell body"/>
    <property type="evidence" value="ECO:0007669"/>
    <property type="project" value="UniProtKB-ARBA"/>
</dbReference>
<feature type="domain" description="SAM" evidence="17">
    <location>
        <begin position="898"/>
        <end position="962"/>
    </location>
</feature>
<keyword evidence="7" id="KW-0399">Innate immunity</keyword>
<dbReference type="SMART" id="SM00255">
    <property type="entry name" value="TIR"/>
    <property type="match status" value="1"/>
</dbReference>
<evidence type="ECO:0000256" key="10">
    <source>
        <dbReference type="ARBA" id="ARBA00022859"/>
    </source>
</evidence>
<evidence type="ECO:0000259" key="16">
    <source>
        <dbReference type="PROSITE" id="PS50104"/>
    </source>
</evidence>
<gene>
    <name evidence="18" type="ORF">Mgra_00004935</name>
</gene>
<dbReference type="SMART" id="SM01371">
    <property type="entry name" value="TFIIA"/>
    <property type="match status" value="1"/>
</dbReference>
<dbReference type="SUPFAM" id="SSF47769">
    <property type="entry name" value="SAM/Pointed domain"/>
    <property type="match status" value="1"/>
</dbReference>
<dbReference type="GO" id="GO:0004814">
    <property type="term" value="F:arginine-tRNA ligase activity"/>
    <property type="evidence" value="ECO:0007669"/>
    <property type="project" value="InterPro"/>
</dbReference>
<dbReference type="InterPro" id="IPR008909">
    <property type="entry name" value="DALR_anticod-bd"/>
</dbReference>
<comment type="caution">
    <text evidence="18">The sequence shown here is derived from an EMBL/GenBank/DDBJ whole genome shotgun (WGS) entry which is preliminary data.</text>
</comment>
<sequence length="1945" mass="215404">MVSTDSTSPISTSGTQLQAAILNSTDSNNQAVLLNSFKTELTLPNSSQPPVAFPLANPAYSWANPAAAGLVAAAAATFGNYANEVPLVANQQLDKSVILGTGTSINWPSMTVNAQTPYIPPYYCNGMAWQNAADYIGQQTTSTGLCSSDVLLNQPRNSLPNDQSSDRDQTTAQSSKIESANTSIPEYGFDTSTSEFYSIHLTAHDQLQTNDNNIPSSSSAAQSWQYSTAHWNQYQQMANAFSAMQQHYGLSASSGSADAVNGANLFNEADRGIMFPSGMGQQQPKLCKSVTVMHASLSLSQGSSFASSGGSCCSSACTILPAALNEKRDSGCTEELSDSVAPLRSTITGRGPLFNRNPLLSIDVPTSQNGFCRTTTISVVSGAGLLSLGPEQKSRSLNNLEIQQQNQRTVEKKRSTSPSVPTKFSSCTSTMPNLQRQHWKYGSLCHLPNSDKNCSMMRQSSTTKEMTEFPAGSKLSNGLRLDLKRCERVKTTLYDTAGFISTNNGQILPDDRSCGSNDEGVQDDDYDLIKEGEEFGGGHRRIFPRQKEIIAEESPRNSDIRLQQSLSTPNSANDPSIALLNGTDGGGANVGRKDSEYRRFRSEGKIDNSAIWFFSCTYGELPVDLPLDSPTINPRSSPPNRLNLFQQDTMVSNGGPLTKHSHTEQVMMKGFLKKVVTTAEKLNKNQEQQRMSLSLMEALFKHSIETTSKLIDMGVIDHILLTCKRATDTPGTLRHAALDWLFLLASQRDDITRYYACLAICVLGSASTNSKEMEMAVAKSGTLTLVEPFLISHQPAGFAQDDYKNSQGRPREWLARLMPLLGSRCREAKSLASFHFCVEAITKKEQQKLEVLAEIGAIQALKESASSPDELPAKFASEALTVIGEQVPYKLSQQVPCWSIKDVQYWVEKIGFGTYSQAFAAHMVDGDLLLLLTEKELEEDLGMHSGLLRKRFMRELESLKIAADYGSVDESHLDQFLMSLSPEVLLQLRGYKVFIDVDKLYAGKFDSHLLKNIQAAKHFILVLTPHSLDRLLNDNNCEDWIHKELHCAFEHGKNVIPIFDQHLACSKTPASNGGGTVSIVNRKPYKLAGPSATTTVNPGGSRRCSPTPPTNNITNNGIKMPQRTGGDKNELSSVGTNSVKNLLGWKLGDEEDRWALKAVDSLVKKMRKRKNHYYGTVEDLICINPYHYYRLDQSNASGHQNVKTETVINLPLSSGLGCDSLSPMFAPKNNVCGCASSSSSSSSYSSSFSSSFSTGQFLQNQQNGEQLQHFNHFYLSPSALSDDDDYISHLVPTISSQSLLFNRSDSAVFVQSRNANFKYGLQAAAVCRVPPAGASMESKLKFDEDADFKARAYQCVVKLQNGEKEFIDAWKMICNISRKDFEDIYKRLDIKNLIERGESFYHSRMRSLIDEFEKDGNILKEEEGRKLMFIEGCNIPLTVVKSDGGFTYDTSDLDTIRQRLFEEKADWILYIVDRGQSEHLEMLDDSGNTAVYLLYAYTRIRSIARNANVDRTEINNYLVKLDGGVIPLEHPREVRLAKQILKFSDCVLNTVTTLHISKICDYIYELATLFHDFYKEEIYRGVITDVVSQVREAFLDEGVDIEVLQQLKKTSTQRPLSSEQVPGTSQRLLDQVSGTSTTSQQQQAIAVSTQQQILPQTSAPVQLLNLPSQMLNAAVQLPTGVLPGSQYAILEGPNGAPSLVLLNPQMQLSLDSQAQLILQQNPANPSFRRPTQEVATKKEPSTHVPQLDGGSCINTHSTRTEKNKNPLKRVPQLDGGPGITDRLFTYFNLTKYIAYSSSEEEHEDDPLKRYAGLEDETEQHESPAEEEEPLNSDDDQSDDEDLDTLFDADNVVVCQFEKVHRARNKWKFILKDGAGSLHERLQYLTPSLKCTYLTLLVYPWRSQSAVQYLYCLVARESNAEEHPKAKLFLQLYSHHPLPLTCVLQL</sequence>
<feature type="compositionally biased region" description="Polar residues" evidence="15">
    <location>
        <begin position="565"/>
        <end position="574"/>
    </location>
</feature>
<keyword evidence="19" id="KW-1185">Reference proteome</keyword>
<dbReference type="Gene3D" id="1.10.730.10">
    <property type="entry name" value="Isoleucyl-tRNA Synthetase, Domain 1"/>
    <property type="match status" value="1"/>
</dbReference>
<proteinExistence type="inferred from homology"/>
<keyword evidence="12" id="KW-0804">Transcription</keyword>
<evidence type="ECO:0000256" key="4">
    <source>
        <dbReference type="ARBA" id="ARBA00010059"/>
    </source>
</evidence>
<keyword evidence="9" id="KW-0378">Hydrolase</keyword>
<dbReference type="GO" id="GO:0061809">
    <property type="term" value="F:NAD+ nucleosidase activity, cyclic ADP-ribose generating"/>
    <property type="evidence" value="ECO:0007669"/>
    <property type="project" value="UniProtKB-EC"/>
</dbReference>
<dbReference type="GO" id="GO:0007165">
    <property type="term" value="P:signal transduction"/>
    <property type="evidence" value="ECO:0007669"/>
    <property type="project" value="InterPro"/>
</dbReference>
<feature type="compositionally biased region" description="Polar residues" evidence="15">
    <location>
        <begin position="170"/>
        <end position="186"/>
    </location>
</feature>
<protein>
    <recommendedName>
        <fullName evidence="5">ADP-ribosyl cyclase/cyclic ADP-ribose hydrolase</fullName>
        <ecNumber evidence="5">3.2.2.6</ecNumber>
    </recommendedName>
</protein>
<evidence type="ECO:0000256" key="13">
    <source>
        <dbReference type="ARBA" id="ARBA00023242"/>
    </source>
</evidence>
<evidence type="ECO:0000256" key="15">
    <source>
        <dbReference type="SAM" id="MobiDB-lite"/>
    </source>
</evidence>
<evidence type="ECO:0000256" key="5">
    <source>
        <dbReference type="ARBA" id="ARBA00011982"/>
    </source>
</evidence>
<dbReference type="SUPFAM" id="SSF47396">
    <property type="entry name" value="Transcription factor IIA (TFIIA), alpha-helical domain"/>
    <property type="match status" value="1"/>
</dbReference>
<dbReference type="EMBL" id="JABEBT010000039">
    <property type="protein sequence ID" value="KAF7635693.1"/>
    <property type="molecule type" value="Genomic_DNA"/>
</dbReference>
<keyword evidence="6" id="KW-0963">Cytoplasm</keyword>
<dbReference type="EC" id="3.2.2.6" evidence="5"/>
<accession>A0A8S9ZR81</accession>
<evidence type="ECO:0000256" key="7">
    <source>
        <dbReference type="ARBA" id="ARBA00022588"/>
    </source>
</evidence>
<feature type="compositionally biased region" description="Polar residues" evidence="15">
    <location>
        <begin position="416"/>
        <end position="429"/>
    </location>
</feature>
<dbReference type="Pfam" id="PF05746">
    <property type="entry name" value="DALR_1"/>
    <property type="match status" value="1"/>
</dbReference>
<feature type="region of interest" description="Disordered" evidence="15">
    <location>
        <begin position="565"/>
        <end position="592"/>
    </location>
</feature>
<dbReference type="OrthoDB" id="202764at2759"/>
<keyword evidence="10" id="KW-0391">Immunity</keyword>
<dbReference type="InterPro" id="IPR004855">
    <property type="entry name" value="TFIIA_asu/bsu"/>
</dbReference>
<feature type="region of interest" description="Disordered" evidence="15">
    <location>
        <begin position="1723"/>
        <end position="1775"/>
    </location>
</feature>
<dbReference type="SUPFAM" id="SSF52200">
    <property type="entry name" value="Toll/Interleukin receptor TIR domain"/>
    <property type="match status" value="1"/>
</dbReference>
<dbReference type="Gene3D" id="3.40.50.10140">
    <property type="entry name" value="Toll/interleukin-1 receptor homology (TIR) domain"/>
    <property type="match status" value="1"/>
</dbReference>
<dbReference type="Gene3D" id="3.40.50.620">
    <property type="entry name" value="HUPs"/>
    <property type="match status" value="1"/>
</dbReference>
<dbReference type="InterPro" id="IPR013761">
    <property type="entry name" value="SAM/pointed_sf"/>
</dbReference>
<keyword evidence="13" id="KW-0539">Nucleus</keyword>
<evidence type="ECO:0000256" key="1">
    <source>
        <dbReference type="ARBA" id="ARBA00004123"/>
    </source>
</evidence>
<dbReference type="GO" id="GO:0003953">
    <property type="term" value="F:NAD+ nucleosidase activity"/>
    <property type="evidence" value="ECO:0007669"/>
    <property type="project" value="InterPro"/>
</dbReference>
<comment type="catalytic activity">
    <reaction evidence="14">
        <text>NAD(+) + H2O = ADP-D-ribose + nicotinamide + H(+)</text>
        <dbReference type="Rhea" id="RHEA:16301"/>
        <dbReference type="ChEBI" id="CHEBI:15377"/>
        <dbReference type="ChEBI" id="CHEBI:15378"/>
        <dbReference type="ChEBI" id="CHEBI:17154"/>
        <dbReference type="ChEBI" id="CHEBI:57540"/>
        <dbReference type="ChEBI" id="CHEBI:57967"/>
        <dbReference type="EC" id="3.2.2.6"/>
    </reaction>
    <physiologicalReaction direction="left-to-right" evidence="14">
        <dbReference type="Rhea" id="RHEA:16302"/>
    </physiologicalReaction>
</comment>
<evidence type="ECO:0000256" key="14">
    <source>
        <dbReference type="ARBA" id="ARBA00047304"/>
    </source>
</evidence>
<dbReference type="PANTHER" id="PTHR22998:SF1">
    <property type="entry name" value="NAD(+) HYDROLASE SARM1"/>
    <property type="match status" value="1"/>
</dbReference>
<dbReference type="PROSITE" id="PS50104">
    <property type="entry name" value="TIR"/>
    <property type="match status" value="1"/>
</dbReference>
<dbReference type="InterPro" id="IPR035684">
    <property type="entry name" value="ArgRS_core"/>
</dbReference>
<feature type="region of interest" description="Disordered" evidence="15">
    <location>
        <begin position="1814"/>
        <end position="1842"/>
    </location>
</feature>
<dbReference type="GO" id="GO:0019677">
    <property type="term" value="P:NAD+ catabolic process"/>
    <property type="evidence" value="ECO:0007669"/>
    <property type="project" value="UniProtKB-ARBA"/>
</dbReference>
<dbReference type="SUPFAM" id="SSF48371">
    <property type="entry name" value="ARM repeat"/>
    <property type="match status" value="1"/>
</dbReference>
<keyword evidence="8" id="KW-0677">Repeat</keyword>
<evidence type="ECO:0000313" key="19">
    <source>
        <dbReference type="Proteomes" id="UP000605970"/>
    </source>
</evidence>
<organism evidence="18 19">
    <name type="scientific">Meloidogyne graminicola</name>
    <dbReference type="NCBI Taxonomy" id="189291"/>
    <lineage>
        <taxon>Eukaryota</taxon>
        <taxon>Metazoa</taxon>
        <taxon>Ecdysozoa</taxon>
        <taxon>Nematoda</taxon>
        <taxon>Chromadorea</taxon>
        <taxon>Rhabditida</taxon>
        <taxon>Tylenchina</taxon>
        <taxon>Tylenchomorpha</taxon>
        <taxon>Tylenchoidea</taxon>
        <taxon>Meloidogynidae</taxon>
        <taxon>Meloidogyninae</taxon>
        <taxon>Meloidogyne</taxon>
    </lineage>
</organism>